<dbReference type="OrthoDB" id="4423416at2"/>
<evidence type="ECO:0000313" key="1">
    <source>
        <dbReference type="EMBL" id="GEE00183.1"/>
    </source>
</evidence>
<dbReference type="RefSeq" id="WP_161894112.1">
    <property type="nucleotide sequence ID" value="NZ_BJOV01000002.1"/>
</dbReference>
<comment type="caution">
    <text evidence="1">The sequence shown here is derived from an EMBL/GenBank/DDBJ whole genome shotgun (WGS) entry which is preliminary data.</text>
</comment>
<accession>A0A7I9V4R4</accession>
<evidence type="ECO:0000313" key="2">
    <source>
        <dbReference type="Proteomes" id="UP000444960"/>
    </source>
</evidence>
<keyword evidence="2" id="KW-1185">Reference proteome</keyword>
<protein>
    <recommendedName>
        <fullName evidence="3">Phage protein</fullName>
    </recommendedName>
</protein>
<gene>
    <name evidence="1" type="ORF">nbrc107696_06290</name>
</gene>
<proteinExistence type="predicted"/>
<evidence type="ECO:0008006" key="3">
    <source>
        <dbReference type="Google" id="ProtNLM"/>
    </source>
</evidence>
<reference evidence="2" key="1">
    <citation type="submission" date="2019-06" db="EMBL/GenBank/DDBJ databases">
        <title>Gordonia isolated from sludge of a wastewater treatment plant.</title>
        <authorList>
            <person name="Tamura T."/>
            <person name="Aoyama K."/>
            <person name="Kang Y."/>
            <person name="Saito S."/>
            <person name="Akiyama N."/>
            <person name="Yazawa K."/>
            <person name="Gonoi T."/>
            <person name="Mikami Y."/>
        </authorList>
    </citation>
    <scope>NUCLEOTIDE SEQUENCE [LARGE SCALE GENOMIC DNA]</scope>
    <source>
        <strain evidence="2">NBRC 107696</strain>
    </source>
</reference>
<dbReference type="AlphaFoldDB" id="A0A7I9V4R4"/>
<sequence>MKVVFKPQGFYDLRRAPAVVGEIDKMAEQIAARANAQGKGMFAVGSRQGIKRPQGRWRASVVTADAHAIAADRKHNILLRAMAGGS</sequence>
<organism evidence="1 2">
    <name type="scientific">Gordonia spumicola</name>
    <dbReference type="NCBI Taxonomy" id="589161"/>
    <lineage>
        <taxon>Bacteria</taxon>
        <taxon>Bacillati</taxon>
        <taxon>Actinomycetota</taxon>
        <taxon>Actinomycetes</taxon>
        <taxon>Mycobacteriales</taxon>
        <taxon>Gordoniaceae</taxon>
        <taxon>Gordonia</taxon>
    </lineage>
</organism>
<dbReference type="Proteomes" id="UP000444960">
    <property type="component" value="Unassembled WGS sequence"/>
</dbReference>
<dbReference type="EMBL" id="BJOV01000002">
    <property type="protein sequence ID" value="GEE00183.1"/>
    <property type="molecule type" value="Genomic_DNA"/>
</dbReference>
<name>A0A7I9V4R4_9ACTN</name>